<comment type="subcellular location">
    <subcellularLocation>
        <location evidence="2">Cytoplasm</location>
    </subcellularLocation>
</comment>
<keyword evidence="3" id="KW-0131">Cell cycle</keyword>
<dbReference type="Pfam" id="PF13743">
    <property type="entry name" value="Thioredoxin_5"/>
    <property type="match status" value="1"/>
</dbReference>
<evidence type="ECO:0000256" key="2">
    <source>
        <dbReference type="HAMAP-Rule" id="MF_02245"/>
    </source>
</evidence>
<dbReference type="SUPFAM" id="SSF52833">
    <property type="entry name" value="Thioredoxin-like"/>
    <property type="match status" value="1"/>
</dbReference>
<keyword evidence="1 2" id="KW-0963">Cytoplasm</keyword>
<organism evidence="3 4">
    <name type="scientific">Priestia endophytica DSM 13796</name>
    <dbReference type="NCBI Taxonomy" id="1121089"/>
    <lineage>
        <taxon>Bacteria</taxon>
        <taxon>Bacillati</taxon>
        <taxon>Bacillota</taxon>
        <taxon>Bacilli</taxon>
        <taxon>Bacillales</taxon>
        <taxon>Bacillaceae</taxon>
        <taxon>Priestia</taxon>
    </lineage>
</organism>
<keyword evidence="3" id="KW-0413">Isomerase</keyword>
<comment type="subunit">
    <text evidence="2">Interacts with Spx.</text>
</comment>
<name>A0A1I6AUY0_9BACI</name>
<gene>
    <name evidence="2" type="primary">spxH</name>
    <name evidence="3" type="ORF">SAMN02745910_03032</name>
</gene>
<comment type="caution">
    <text evidence="3">The sequence shown here is derived from an EMBL/GenBank/DDBJ whole genome shotgun (WGS) entry which is preliminary data.</text>
</comment>
<dbReference type="InterPro" id="IPR036249">
    <property type="entry name" value="Thioredoxin-like_sf"/>
</dbReference>
<dbReference type="PANTHER" id="PTHR13887:SF47">
    <property type="entry name" value="CLPXP ADAPTER PROTEIN SPXH"/>
    <property type="match status" value="1"/>
</dbReference>
<dbReference type="RefSeq" id="WP_061803309.1">
    <property type="nucleotide sequence ID" value="NZ_FOXX01000007.1"/>
</dbReference>
<dbReference type="GeneID" id="93711653"/>
<accession>A0A1I6AUY0</accession>
<dbReference type="Gene3D" id="3.40.30.10">
    <property type="entry name" value="Glutaredoxin"/>
    <property type="match status" value="1"/>
</dbReference>
<keyword evidence="4" id="KW-1185">Reference proteome</keyword>
<dbReference type="EMBL" id="FOXX01000007">
    <property type="protein sequence ID" value="SFQ72492.1"/>
    <property type="molecule type" value="Genomic_DNA"/>
</dbReference>
<comment type="similarity">
    <text evidence="2">Belongs to the SpxH family.</text>
</comment>
<proteinExistence type="inferred from homology"/>
<dbReference type="HAMAP" id="MF_02245">
    <property type="entry name" value="Adapter_SpxH"/>
    <property type="match status" value="1"/>
</dbReference>
<dbReference type="PANTHER" id="PTHR13887">
    <property type="entry name" value="GLUTATHIONE S-TRANSFERASE KAPPA"/>
    <property type="match status" value="1"/>
</dbReference>
<dbReference type="GO" id="GO:0051301">
    <property type="term" value="P:cell division"/>
    <property type="evidence" value="ECO:0007669"/>
    <property type="project" value="UniProtKB-KW"/>
</dbReference>
<evidence type="ECO:0000313" key="3">
    <source>
        <dbReference type="EMBL" id="SFQ72492.1"/>
    </source>
</evidence>
<evidence type="ECO:0000313" key="4">
    <source>
        <dbReference type="Proteomes" id="UP000182762"/>
    </source>
</evidence>
<protein>
    <recommendedName>
        <fullName evidence="2">ClpXP adapter protein SpxH</fullName>
    </recommendedName>
</protein>
<dbReference type="InterPro" id="IPR046404">
    <property type="entry name" value="Adapter_SpxH"/>
</dbReference>
<dbReference type="Proteomes" id="UP000182762">
    <property type="component" value="Unassembled WGS sequence"/>
</dbReference>
<dbReference type="GO" id="GO:0016853">
    <property type="term" value="F:isomerase activity"/>
    <property type="evidence" value="ECO:0007669"/>
    <property type="project" value="UniProtKB-KW"/>
</dbReference>
<evidence type="ECO:0000256" key="1">
    <source>
        <dbReference type="ARBA" id="ARBA00022490"/>
    </source>
</evidence>
<sequence>MNNKQCEKRKAFSLQHLCRGSNKKPVEVYFFVDPLCPECWALEPIVKKLQIEYGEYFSLKHVLSAQLTSLNTLKKAKPEKMAQVWEKTGSRSGMSCDGSLWLENPISTPHAASIAIKSAWLQGKQHGIRFLRAMQETLFLEKQNVTDPDVLLDLAAQVGLDVEEFKKDLFSESSAKAFQCDAKIMYEMDVDQSPTLVFFNENIEDEGIKVSGYYDYELFKNILFEMLKEVPDPSPLPPLEIFLEYYTFVATKEVAVVYDLSIEQAEKVLKKFQLQQRVEKVPVKHGTFWRYII</sequence>
<dbReference type="CDD" id="cd03025">
    <property type="entry name" value="DsbA_FrnE_like"/>
    <property type="match status" value="1"/>
</dbReference>
<keyword evidence="3" id="KW-0132">Cell division</keyword>
<comment type="function">
    <text evidence="2">Adapter protein required for efficient degradation of Spx by ClpXP under non-stress conditions. Interaction with Spx stabilizes Spx and exposes the C-terminus of Spx for recognition and proteolysis by ClpXP.</text>
</comment>
<dbReference type="Gene3D" id="1.10.472.60">
    <property type="entry name" value="putative protein disulfide isomerase domain"/>
    <property type="match status" value="1"/>
</dbReference>
<reference evidence="3 4" key="1">
    <citation type="submission" date="2016-10" db="EMBL/GenBank/DDBJ databases">
        <authorList>
            <person name="Varghese N."/>
            <person name="Submissions S."/>
        </authorList>
    </citation>
    <scope>NUCLEOTIDE SEQUENCE [LARGE SCALE GENOMIC DNA]</scope>
    <source>
        <strain evidence="3 4">DSM 13796</strain>
    </source>
</reference>